<sequence length="274" mass="32598">MSALEDKYINPLTDFGFKKLFGTEPNKVLLIDFLNQILPKRHKIKDLSYSRNEQMGLNELDRKAVFDLYCIGESGERFIVEIQKAKQNYFKDRSIYYSSFPIQEQAKKGEWNYRLEPVYTVGILDFVFDDHKSDNELLHIVELKNQKCEVFYDKLKFIYIELPKFKKSEEELESHFDKWLYVFKHLSDLQDRPKRLQDKIFERLFEAAEIAKFTPEEREAYEESLKHYRDLKNVVDTSREEGIKEVAKRMKAKGMSNSEISELTGLSENQIDEL</sequence>
<dbReference type="AlphaFoldDB" id="A0A098RYG2"/>
<feature type="compositionally biased region" description="Polar residues" evidence="1">
    <location>
        <begin position="255"/>
        <end position="274"/>
    </location>
</feature>
<evidence type="ECO:0008006" key="4">
    <source>
        <dbReference type="Google" id="ProtNLM"/>
    </source>
</evidence>
<dbReference type="STRING" id="1524460.IX84_31270"/>
<proteinExistence type="predicted"/>
<gene>
    <name evidence="2" type="ORF">IX84_31270</name>
</gene>
<dbReference type="PANTHER" id="PTHR41317:SF1">
    <property type="entry name" value="PD-(D_E)XK NUCLEASE FAMILY TRANSPOSASE"/>
    <property type="match status" value="1"/>
</dbReference>
<dbReference type="Pfam" id="PF12784">
    <property type="entry name" value="PDDEXK_2"/>
    <property type="match status" value="1"/>
</dbReference>
<dbReference type="PANTHER" id="PTHR41317">
    <property type="entry name" value="PD-(D_E)XK NUCLEASE FAMILY TRANSPOSASE"/>
    <property type="match status" value="1"/>
</dbReference>
<keyword evidence="3" id="KW-1185">Reference proteome</keyword>
<accession>A0A098RYG2</accession>
<dbReference type="InterPro" id="IPR010106">
    <property type="entry name" value="RpnA"/>
</dbReference>
<name>A0A098RYG2_9BACT</name>
<dbReference type="OrthoDB" id="9803508at2"/>
<evidence type="ECO:0000313" key="2">
    <source>
        <dbReference type="EMBL" id="KGE84861.1"/>
    </source>
</evidence>
<organism evidence="2 3">
    <name type="scientific">Phaeodactylibacter xiamenensis</name>
    <dbReference type="NCBI Taxonomy" id="1524460"/>
    <lineage>
        <taxon>Bacteria</taxon>
        <taxon>Pseudomonadati</taxon>
        <taxon>Bacteroidota</taxon>
        <taxon>Saprospiria</taxon>
        <taxon>Saprospirales</taxon>
        <taxon>Haliscomenobacteraceae</taxon>
        <taxon>Phaeodactylibacter</taxon>
    </lineage>
</organism>
<protein>
    <recommendedName>
        <fullName evidence="4">Transposase</fullName>
    </recommendedName>
</protein>
<dbReference type="RefSeq" id="WP_044230181.1">
    <property type="nucleotide sequence ID" value="NZ_JPOS01000105.1"/>
</dbReference>
<reference evidence="2 3" key="1">
    <citation type="journal article" date="2014" name="Int. J. Syst. Evol. Microbiol.">
        <title>Phaeodactylibacter xiamenensis gen. nov., sp. nov., a member of the family Saprospiraceae isolated from the marine alga Phaeodactylum tricornutum.</title>
        <authorList>
            <person name="Chen Z.Jr."/>
            <person name="Lei X."/>
            <person name="Lai Q."/>
            <person name="Li Y."/>
            <person name="Zhang B."/>
            <person name="Zhang J."/>
            <person name="Zhang H."/>
            <person name="Yang L."/>
            <person name="Zheng W."/>
            <person name="Tian Y."/>
            <person name="Yu Z."/>
            <person name="Xu H.Jr."/>
            <person name="Zheng T."/>
        </authorList>
    </citation>
    <scope>NUCLEOTIDE SEQUENCE [LARGE SCALE GENOMIC DNA]</scope>
    <source>
        <strain evidence="2 3">KD52</strain>
    </source>
</reference>
<dbReference type="NCBIfam" id="TIGR01784">
    <property type="entry name" value="T_den_put_tspse"/>
    <property type="match status" value="1"/>
</dbReference>
<dbReference type="EMBL" id="JPOS01000105">
    <property type="protein sequence ID" value="KGE84861.1"/>
    <property type="molecule type" value="Genomic_DNA"/>
</dbReference>
<evidence type="ECO:0000256" key="1">
    <source>
        <dbReference type="SAM" id="MobiDB-lite"/>
    </source>
</evidence>
<evidence type="ECO:0000313" key="3">
    <source>
        <dbReference type="Proteomes" id="UP000029736"/>
    </source>
</evidence>
<feature type="region of interest" description="Disordered" evidence="1">
    <location>
        <begin position="253"/>
        <end position="274"/>
    </location>
</feature>
<comment type="caution">
    <text evidence="2">The sequence shown here is derived from an EMBL/GenBank/DDBJ whole genome shotgun (WGS) entry which is preliminary data.</text>
</comment>
<dbReference type="Proteomes" id="UP000029736">
    <property type="component" value="Unassembled WGS sequence"/>
</dbReference>